<dbReference type="InterPro" id="IPR057432">
    <property type="entry name" value="Lin-15A/B-like_dom"/>
</dbReference>
<dbReference type="HOGENOM" id="CLU_694914_0_0_1"/>
<dbReference type="Proteomes" id="UP000008281">
    <property type="component" value="Unassembled WGS sequence"/>
</dbReference>
<dbReference type="InterPro" id="IPR040129">
    <property type="entry name" value="Lin-15B-like"/>
</dbReference>
<protein>
    <submittedName>
        <fullName evidence="6">Uncharacterized protein</fullName>
    </submittedName>
</protein>
<dbReference type="CTD" id="9820968"/>
<keyword evidence="4" id="KW-0238">DNA-binding</keyword>
<dbReference type="Pfam" id="PF25375">
    <property type="entry name" value="Lin-15B"/>
    <property type="match status" value="1"/>
</dbReference>
<dbReference type="eggNOG" id="ENOG502THCY">
    <property type="taxonomic scope" value="Eukaryota"/>
</dbReference>
<dbReference type="RefSeq" id="XP_003108899.2">
    <property type="nucleotide sequence ID" value="XM_003108851.2"/>
</dbReference>
<dbReference type="InterPro" id="IPR006612">
    <property type="entry name" value="THAP_Znf"/>
</dbReference>
<proteinExistence type="predicted"/>
<dbReference type="SMART" id="SM00692">
    <property type="entry name" value="DM3"/>
    <property type="match status" value="1"/>
</dbReference>
<sequence length="397" mass="45676">MSVTSTSETSSTTSESSSPTGKSEEESNRNTKHQIEPESLTRKRKYVLISRTIIPFGQSTHTRNFGRSATNNQVMNYSNVRTPPYKISHRLCLVCNCIKSTSEIAILTDEIEKIFIVLSAIFRRQLEISKANSAYKQTPFFTCSSHFSETSSEILRMFGVGSAAAIFKARPRKREQVEKLVAYITRSSVRETRLLQYAYAFMLNHPEATAVIGPVIKEEDIPIEETVECKAISKVDTIVPKCFRQPRKQRFDDEESGSSSMLRIIRREPLHLPTDEVYTPLVPLRKPLKCCYCLEVNEKELMLNVPKTRQRIVSWVKHLGERFGERLNENSVNFMCRKHFSSLDFSSRGRLLKDALPNFVPQEEVHTYKIYGNEFIRVPDDNFVHEREETSDIDIEN</sequence>
<organism evidence="7">
    <name type="scientific">Caenorhabditis remanei</name>
    <name type="common">Caenorhabditis vulgaris</name>
    <dbReference type="NCBI Taxonomy" id="31234"/>
    <lineage>
        <taxon>Eukaryota</taxon>
        <taxon>Metazoa</taxon>
        <taxon>Ecdysozoa</taxon>
        <taxon>Nematoda</taxon>
        <taxon>Chromadorea</taxon>
        <taxon>Rhabditida</taxon>
        <taxon>Rhabditina</taxon>
        <taxon>Rhabditomorpha</taxon>
        <taxon>Rhabditoidea</taxon>
        <taxon>Rhabditidae</taxon>
        <taxon>Peloderinae</taxon>
        <taxon>Caenorhabditis</taxon>
    </lineage>
</organism>
<gene>
    <name evidence="6" type="ORF">CRE_11963</name>
</gene>
<dbReference type="EMBL" id="DS268424">
    <property type="protein sequence ID" value="EFO91408.1"/>
    <property type="molecule type" value="Genomic_DNA"/>
</dbReference>
<keyword evidence="2" id="KW-0863">Zinc-finger</keyword>
<keyword evidence="7" id="KW-1185">Reference proteome</keyword>
<dbReference type="FunCoup" id="E3M4R5">
    <property type="interactions" value="563"/>
</dbReference>
<evidence type="ECO:0000256" key="1">
    <source>
        <dbReference type="ARBA" id="ARBA00022723"/>
    </source>
</evidence>
<dbReference type="OrthoDB" id="5822927at2759"/>
<dbReference type="OMA" id="ECHTIET"/>
<evidence type="ECO:0000256" key="5">
    <source>
        <dbReference type="SAM" id="MobiDB-lite"/>
    </source>
</evidence>
<dbReference type="AlphaFoldDB" id="E3M4R5"/>
<evidence type="ECO:0000256" key="4">
    <source>
        <dbReference type="ARBA" id="ARBA00023125"/>
    </source>
</evidence>
<dbReference type="PANTHER" id="PTHR22716">
    <property type="entry name" value="ETS CLASS TRANSCRIPTION FACTOR-RELATED-RELATED"/>
    <property type="match status" value="1"/>
</dbReference>
<accession>E3M4R5</accession>
<feature type="region of interest" description="Disordered" evidence="5">
    <location>
        <begin position="1"/>
        <end position="37"/>
    </location>
</feature>
<keyword evidence="1" id="KW-0479">Metal-binding</keyword>
<dbReference type="GO" id="GO:0003677">
    <property type="term" value="F:DNA binding"/>
    <property type="evidence" value="ECO:0007669"/>
    <property type="project" value="UniProtKB-UniRule"/>
</dbReference>
<dbReference type="GO" id="GO:0040027">
    <property type="term" value="P:negative regulation of vulval development"/>
    <property type="evidence" value="ECO:0007669"/>
    <property type="project" value="InterPro"/>
</dbReference>
<dbReference type="KEGG" id="crq:GCK72_006073"/>
<feature type="compositionally biased region" description="Basic and acidic residues" evidence="5">
    <location>
        <begin position="22"/>
        <end position="37"/>
    </location>
</feature>
<evidence type="ECO:0000256" key="3">
    <source>
        <dbReference type="ARBA" id="ARBA00022833"/>
    </source>
</evidence>
<name>E3M4R5_CAERE</name>
<keyword evidence="3" id="KW-0862">Zinc</keyword>
<dbReference type="PROSITE" id="PS50950">
    <property type="entry name" value="ZF_THAP"/>
    <property type="match status" value="1"/>
</dbReference>
<dbReference type="GeneID" id="9820968"/>
<dbReference type="PANTHER" id="PTHR22716:SF1">
    <property type="entry name" value="ETS CLASS TRANSCRIPTION FACTOR-RELATED"/>
    <property type="match status" value="1"/>
</dbReference>
<dbReference type="GO" id="GO:0008270">
    <property type="term" value="F:zinc ion binding"/>
    <property type="evidence" value="ECO:0007669"/>
    <property type="project" value="UniProtKB-KW"/>
</dbReference>
<reference evidence="6" key="1">
    <citation type="submission" date="2007-07" db="EMBL/GenBank/DDBJ databases">
        <title>PCAP assembly of the Caenorhabditis remanei genome.</title>
        <authorList>
            <consortium name="The Caenorhabditis remanei Sequencing Consortium"/>
            <person name="Wilson R.K."/>
        </authorList>
    </citation>
    <scope>NUCLEOTIDE SEQUENCE [LARGE SCALE GENOMIC DNA]</scope>
    <source>
        <strain evidence="6">PB4641</strain>
    </source>
</reference>
<feature type="compositionally biased region" description="Low complexity" evidence="5">
    <location>
        <begin position="1"/>
        <end position="21"/>
    </location>
</feature>
<evidence type="ECO:0000313" key="7">
    <source>
        <dbReference type="Proteomes" id="UP000008281"/>
    </source>
</evidence>
<evidence type="ECO:0000256" key="2">
    <source>
        <dbReference type="ARBA" id="ARBA00022771"/>
    </source>
</evidence>
<evidence type="ECO:0000313" key="6">
    <source>
        <dbReference type="EMBL" id="EFO91408.1"/>
    </source>
</evidence>